<evidence type="ECO:0000259" key="4">
    <source>
        <dbReference type="PROSITE" id="PS50111"/>
    </source>
</evidence>
<dbReference type="PANTHER" id="PTHR43531">
    <property type="entry name" value="PROTEIN ICFG"/>
    <property type="match status" value="1"/>
</dbReference>
<accession>A0ABU0XSL4</accession>
<dbReference type="Pfam" id="PF00015">
    <property type="entry name" value="MCPsignal"/>
    <property type="match status" value="1"/>
</dbReference>
<dbReference type="SUPFAM" id="SSF58104">
    <property type="entry name" value="Methyl-accepting chemotaxis protein (MCP) signaling domain"/>
    <property type="match status" value="1"/>
</dbReference>
<dbReference type="Proteomes" id="UP001237592">
    <property type="component" value="Unassembled WGS sequence"/>
</dbReference>
<dbReference type="PROSITE" id="PS50111">
    <property type="entry name" value="CHEMOTAXIS_TRANSDUC_2"/>
    <property type="match status" value="1"/>
</dbReference>
<evidence type="ECO:0000313" key="5">
    <source>
        <dbReference type="EMBL" id="MDQ4626522.1"/>
    </source>
</evidence>
<keyword evidence="3" id="KW-0807">Transducer</keyword>
<keyword evidence="6" id="KW-1185">Reference proteome</keyword>
<feature type="domain" description="Methyl-accepting transducer" evidence="4">
    <location>
        <begin position="259"/>
        <end position="488"/>
    </location>
</feature>
<dbReference type="Gene3D" id="1.10.287.950">
    <property type="entry name" value="Methyl-accepting chemotaxis protein"/>
    <property type="match status" value="1"/>
</dbReference>
<evidence type="ECO:0000313" key="6">
    <source>
        <dbReference type="Proteomes" id="UP001237592"/>
    </source>
</evidence>
<evidence type="ECO:0000256" key="2">
    <source>
        <dbReference type="ARBA" id="ARBA00029447"/>
    </source>
</evidence>
<organism evidence="5 6">
    <name type="scientific">Janthinobacterium lividum</name>
    <dbReference type="NCBI Taxonomy" id="29581"/>
    <lineage>
        <taxon>Bacteria</taxon>
        <taxon>Pseudomonadati</taxon>
        <taxon>Pseudomonadota</taxon>
        <taxon>Betaproteobacteria</taxon>
        <taxon>Burkholderiales</taxon>
        <taxon>Oxalobacteraceae</taxon>
        <taxon>Janthinobacterium</taxon>
    </lineage>
</organism>
<dbReference type="EMBL" id="JAVFKP010000002">
    <property type="protein sequence ID" value="MDQ4626522.1"/>
    <property type="molecule type" value="Genomic_DNA"/>
</dbReference>
<sequence>MSIKRKIWALPVVSAVIFGLGLAVSAYLSTATLNSIHATESADYPVLDMAKSLTLDVAAVGDALRDAVSEGDKERIGQVGGQAVKLRARLGDFAAIPGQREQGLRLAREFDAYYAPALSAARIMLEMEEGDPQATVARMQGALAVLNTDLAKTNEQAQLQFKQGIERSAANVRNALNTSIAVALAVIVCLVAVSHFVVRAIWQQLGGEPEYARQIARAVADGDLSMEIATEAGDQASLLAALKEMRGRLAGMVSGIKASAETIQVASAEIAQGNADLAARTESQAGSLDQTARSMDSLTSTVRDNAANAGQAHELVVSASSVAVKGGQVVSQVVTTMGEINDSSKRIVDIIGVIDGIAFQTNILALNAAVEAARAGEQGRGFAVVASEVRNLAQRSAAAAREIKQLIGDSVAKVNVGSKLVDEAGLTMGQIVDSVKKVADIMAEISAASQAQSAGIGDIGVAIGSMDQMTQQNSALVEEASAAAESLQEQAVQLGTALAVFKLAQGSAVSDYAQGASAAPLIRPTWQYSRLD</sequence>
<comment type="caution">
    <text evidence="5">The sequence shown here is derived from an EMBL/GenBank/DDBJ whole genome shotgun (WGS) entry which is preliminary data.</text>
</comment>
<protein>
    <submittedName>
        <fullName evidence="5">Methyl-accepting chemotaxis protein</fullName>
    </submittedName>
</protein>
<evidence type="ECO:0000256" key="1">
    <source>
        <dbReference type="ARBA" id="ARBA00022481"/>
    </source>
</evidence>
<reference evidence="5 6" key="1">
    <citation type="submission" date="2023-08" db="EMBL/GenBank/DDBJ databases">
        <title>Draft genome sequence of Janthinobacterium lividum.</title>
        <authorList>
            <person name="Chun B.H."/>
            <person name="Lee Y."/>
        </authorList>
    </citation>
    <scope>NUCLEOTIDE SEQUENCE [LARGE SCALE GENOMIC DNA]</scope>
    <source>
        <strain evidence="5 6">AMJK</strain>
    </source>
</reference>
<dbReference type="InterPro" id="IPR051310">
    <property type="entry name" value="MCP_chemotaxis"/>
</dbReference>
<dbReference type="InterPro" id="IPR004089">
    <property type="entry name" value="MCPsignal_dom"/>
</dbReference>
<name>A0ABU0XSL4_9BURK</name>
<comment type="similarity">
    <text evidence="2">Belongs to the methyl-accepting chemotaxis (MCP) protein family.</text>
</comment>
<dbReference type="SMART" id="SM00283">
    <property type="entry name" value="MA"/>
    <property type="match status" value="1"/>
</dbReference>
<gene>
    <name evidence="5" type="ORF">RB624_11565</name>
</gene>
<keyword evidence="1" id="KW-0488">Methylation</keyword>
<dbReference type="PANTHER" id="PTHR43531:SF14">
    <property type="entry name" value="METHYL-ACCEPTING CHEMOTAXIS PROTEIN I-RELATED"/>
    <property type="match status" value="1"/>
</dbReference>
<dbReference type="RefSeq" id="WP_249153582.1">
    <property type="nucleotide sequence ID" value="NZ_JAGRZK010000003.1"/>
</dbReference>
<dbReference type="CDD" id="cd11386">
    <property type="entry name" value="MCP_signal"/>
    <property type="match status" value="1"/>
</dbReference>
<evidence type="ECO:0000256" key="3">
    <source>
        <dbReference type="PROSITE-ProRule" id="PRU00284"/>
    </source>
</evidence>
<proteinExistence type="inferred from homology"/>